<dbReference type="Pfam" id="PF00230">
    <property type="entry name" value="MIP"/>
    <property type="match status" value="1"/>
</dbReference>
<keyword evidence="4 7" id="KW-0472">Membrane</keyword>
<sequence>MWRAAFTELVATACLLFTVTISIISCLESNVSEPKLLVPFAVFIVAFLLLLTTVPLSGGHMSPVFTLSFFYVLAQCTGSILAYAMIKSVINKSYEEKYWLGGCVVDGNGKGVSPWTALMVEFSCTFLVLFVAVTVGFDKRRSEELGLKTVCAVLAGAMGVAFYVSMTVTGTPGYGGVGLNPARCLGPALLVGGRLWYGYWVFWVGPGLACIVYHGVTLLLPRELVVVDNGGNENGGASGSDNSTSSQNFPFNYII</sequence>
<dbReference type="GO" id="GO:0016020">
    <property type="term" value="C:membrane"/>
    <property type="evidence" value="ECO:0007669"/>
    <property type="project" value="UniProtKB-SubCell"/>
</dbReference>
<dbReference type="PROSITE" id="PS51257">
    <property type="entry name" value="PROKAR_LIPOPROTEIN"/>
    <property type="match status" value="1"/>
</dbReference>
<comment type="subcellular location">
    <subcellularLocation>
        <location evidence="1">Membrane</location>
        <topology evidence="1">Multi-pass membrane protein</topology>
    </subcellularLocation>
</comment>
<dbReference type="PANTHER" id="PTHR47002">
    <property type="entry name" value="AQUAPORIN-LIKE"/>
    <property type="match status" value="1"/>
</dbReference>
<dbReference type="Gene3D" id="1.20.1080.10">
    <property type="entry name" value="Glycerol uptake facilitator protein"/>
    <property type="match status" value="1"/>
</dbReference>
<evidence type="ECO:0000256" key="7">
    <source>
        <dbReference type="SAM" id="Phobius"/>
    </source>
</evidence>
<name>A0AAV8TMZ7_9ROSI</name>
<keyword evidence="9" id="KW-1185">Reference proteome</keyword>
<dbReference type="InterPro" id="IPR000425">
    <property type="entry name" value="MIP"/>
</dbReference>
<gene>
    <name evidence="8" type="ORF">K2173_017917</name>
</gene>
<dbReference type="GO" id="GO:0015267">
    <property type="term" value="F:channel activity"/>
    <property type="evidence" value="ECO:0007669"/>
    <property type="project" value="InterPro"/>
</dbReference>
<dbReference type="Proteomes" id="UP001159364">
    <property type="component" value="Linkage Group LG04"/>
</dbReference>
<evidence type="ECO:0000256" key="5">
    <source>
        <dbReference type="RuleBase" id="RU000477"/>
    </source>
</evidence>
<keyword evidence="2 5" id="KW-0812">Transmembrane</keyword>
<evidence type="ECO:0000256" key="3">
    <source>
        <dbReference type="ARBA" id="ARBA00022989"/>
    </source>
</evidence>
<feature type="transmembrane region" description="Helical" evidence="7">
    <location>
        <begin position="115"/>
        <end position="137"/>
    </location>
</feature>
<evidence type="ECO:0000313" key="8">
    <source>
        <dbReference type="EMBL" id="KAJ8767573.1"/>
    </source>
</evidence>
<organism evidence="8 9">
    <name type="scientific">Erythroxylum novogranatense</name>
    <dbReference type="NCBI Taxonomy" id="1862640"/>
    <lineage>
        <taxon>Eukaryota</taxon>
        <taxon>Viridiplantae</taxon>
        <taxon>Streptophyta</taxon>
        <taxon>Embryophyta</taxon>
        <taxon>Tracheophyta</taxon>
        <taxon>Spermatophyta</taxon>
        <taxon>Magnoliopsida</taxon>
        <taxon>eudicotyledons</taxon>
        <taxon>Gunneridae</taxon>
        <taxon>Pentapetalae</taxon>
        <taxon>rosids</taxon>
        <taxon>fabids</taxon>
        <taxon>Malpighiales</taxon>
        <taxon>Erythroxylaceae</taxon>
        <taxon>Erythroxylum</taxon>
    </lineage>
</organism>
<comment type="caution">
    <text evidence="8">The sequence shown here is derived from an EMBL/GenBank/DDBJ whole genome shotgun (WGS) entry which is preliminary data.</text>
</comment>
<comment type="similarity">
    <text evidence="5">Belongs to the MIP/aquaporin (TC 1.A.8) family.</text>
</comment>
<dbReference type="InterPro" id="IPR023271">
    <property type="entry name" value="Aquaporin-like"/>
</dbReference>
<feature type="transmembrane region" description="Helical" evidence="7">
    <location>
        <begin position="36"/>
        <end position="57"/>
    </location>
</feature>
<evidence type="ECO:0000313" key="9">
    <source>
        <dbReference type="Proteomes" id="UP001159364"/>
    </source>
</evidence>
<dbReference type="PANTHER" id="PTHR47002:SF6">
    <property type="entry name" value="X INTRINSIC PROTEIN"/>
    <property type="match status" value="1"/>
</dbReference>
<dbReference type="AlphaFoldDB" id="A0AAV8TMZ7"/>
<dbReference type="SUPFAM" id="SSF81338">
    <property type="entry name" value="Aquaporin-like"/>
    <property type="match status" value="1"/>
</dbReference>
<feature type="region of interest" description="Disordered" evidence="6">
    <location>
        <begin position="235"/>
        <end position="255"/>
    </location>
</feature>
<reference evidence="8 9" key="1">
    <citation type="submission" date="2021-09" db="EMBL/GenBank/DDBJ databases">
        <title>Genomic insights and catalytic innovation underlie evolution of tropane alkaloids biosynthesis.</title>
        <authorList>
            <person name="Wang Y.-J."/>
            <person name="Tian T."/>
            <person name="Huang J.-P."/>
            <person name="Huang S.-X."/>
        </authorList>
    </citation>
    <scope>NUCLEOTIDE SEQUENCE [LARGE SCALE GENOMIC DNA]</scope>
    <source>
        <strain evidence="8">KIB-2018</strain>
        <tissue evidence="8">Leaf</tissue>
    </source>
</reference>
<proteinExistence type="inferred from homology"/>
<evidence type="ECO:0000256" key="4">
    <source>
        <dbReference type="ARBA" id="ARBA00023136"/>
    </source>
</evidence>
<feature type="transmembrane region" description="Helical" evidence="7">
    <location>
        <begin position="149"/>
        <end position="166"/>
    </location>
</feature>
<evidence type="ECO:0000256" key="1">
    <source>
        <dbReference type="ARBA" id="ARBA00004141"/>
    </source>
</evidence>
<evidence type="ECO:0000256" key="2">
    <source>
        <dbReference type="ARBA" id="ARBA00022692"/>
    </source>
</evidence>
<accession>A0AAV8TMZ7</accession>
<dbReference type="EMBL" id="JAIWQS010000004">
    <property type="protein sequence ID" value="KAJ8767573.1"/>
    <property type="molecule type" value="Genomic_DNA"/>
</dbReference>
<feature type="transmembrane region" description="Helical" evidence="7">
    <location>
        <begin position="197"/>
        <end position="220"/>
    </location>
</feature>
<feature type="compositionally biased region" description="Polar residues" evidence="6">
    <location>
        <begin position="244"/>
        <end position="255"/>
    </location>
</feature>
<protein>
    <submittedName>
        <fullName evidence="8">Uncharacterized protein</fullName>
    </submittedName>
</protein>
<evidence type="ECO:0000256" key="6">
    <source>
        <dbReference type="SAM" id="MobiDB-lite"/>
    </source>
</evidence>
<feature type="transmembrane region" description="Helical" evidence="7">
    <location>
        <begin position="64"/>
        <end position="86"/>
    </location>
</feature>
<dbReference type="PRINTS" id="PR00783">
    <property type="entry name" value="MINTRINSICP"/>
</dbReference>
<keyword evidence="3 7" id="KW-1133">Transmembrane helix</keyword>
<keyword evidence="5" id="KW-0813">Transport</keyword>